<name>A0A933S901_UNCEI</name>
<dbReference type="InterPro" id="IPR026669">
    <property type="entry name" value="Arsenite_MeTrfase-like"/>
</dbReference>
<sequence>MNESIKSLPVVTPAESKASCCGPDCCSDTPKVTDVADVRTVVREKYGAVAEGTQNSCGCCAPGDVEAVLLKIGYTKEQAAALPEGANLGLGCGNPLAHASLKAGEVVLDLGSGAGIDCFLAAREVGPTGRVIGVDMTPSMLEKARANAAKVGITNTEFRLGEIEHLPVADASVDVIISNCVVNLSPEKPQVFAEAFRVLKSGGRLMLSDLVLTKPLSPEMQNDVSLYVGCVAGASLEADYLRMISEAGFQKVEVQSRGRYEVGMETLAEGSPEREAFESVVSVKVQAFKP</sequence>
<evidence type="ECO:0000256" key="4">
    <source>
        <dbReference type="ARBA" id="ARBA00034521"/>
    </source>
</evidence>
<evidence type="ECO:0000259" key="9">
    <source>
        <dbReference type="Pfam" id="PF13847"/>
    </source>
</evidence>
<keyword evidence="2" id="KW-0949">S-adenosyl-L-methionine</keyword>
<dbReference type="PANTHER" id="PTHR43675">
    <property type="entry name" value="ARSENITE METHYLTRANSFERASE"/>
    <property type="match status" value="1"/>
</dbReference>
<dbReference type="EC" id="2.1.1.137" evidence="4"/>
<reference evidence="10" key="1">
    <citation type="submission" date="2020-07" db="EMBL/GenBank/DDBJ databases">
        <title>Huge and variable diversity of episymbiotic CPR bacteria and DPANN archaea in groundwater ecosystems.</title>
        <authorList>
            <person name="He C.Y."/>
            <person name="Keren R."/>
            <person name="Whittaker M."/>
            <person name="Farag I.F."/>
            <person name="Doudna J."/>
            <person name="Cate J.H.D."/>
            <person name="Banfield J.F."/>
        </authorList>
    </citation>
    <scope>NUCLEOTIDE SEQUENCE</scope>
    <source>
        <strain evidence="10">NC_groundwater_1813_Pr3_B-0.1um_71_17</strain>
    </source>
</reference>
<dbReference type="GO" id="GO:0030791">
    <property type="term" value="F:arsenite methyltransferase activity"/>
    <property type="evidence" value="ECO:0007669"/>
    <property type="project" value="UniProtKB-EC"/>
</dbReference>
<dbReference type="InterPro" id="IPR025714">
    <property type="entry name" value="Methyltranfer_dom"/>
</dbReference>
<dbReference type="GO" id="GO:0032259">
    <property type="term" value="P:methylation"/>
    <property type="evidence" value="ECO:0007669"/>
    <property type="project" value="UniProtKB-KW"/>
</dbReference>
<dbReference type="EMBL" id="JACRIW010000014">
    <property type="protein sequence ID" value="MBI5168151.1"/>
    <property type="molecule type" value="Genomic_DNA"/>
</dbReference>
<keyword evidence="10" id="KW-0489">Methyltransferase</keyword>
<comment type="catalytic activity">
    <reaction evidence="8">
        <text>arsenic triglutathione + 3 [thioredoxin]-dithiol + 3 S-adenosyl-L-methionine = trimethylarsine + 3 [thioredoxin]-disulfide + 3 glutathione + 3 S-adenosyl-L-homocysteine + 3 H(+)</text>
        <dbReference type="Rhea" id="RHEA:69432"/>
        <dbReference type="Rhea" id="RHEA-COMP:10698"/>
        <dbReference type="Rhea" id="RHEA-COMP:10700"/>
        <dbReference type="ChEBI" id="CHEBI:15378"/>
        <dbReference type="ChEBI" id="CHEBI:27130"/>
        <dbReference type="ChEBI" id="CHEBI:29950"/>
        <dbReference type="ChEBI" id="CHEBI:50058"/>
        <dbReference type="ChEBI" id="CHEBI:57856"/>
        <dbReference type="ChEBI" id="CHEBI:57925"/>
        <dbReference type="ChEBI" id="CHEBI:59789"/>
        <dbReference type="ChEBI" id="CHEBI:183640"/>
        <dbReference type="EC" id="2.1.1.137"/>
    </reaction>
</comment>
<gene>
    <name evidence="10" type="ORF">HZA61_01550</name>
</gene>
<dbReference type="CDD" id="cd02440">
    <property type="entry name" value="AdoMet_MTases"/>
    <property type="match status" value="1"/>
</dbReference>
<dbReference type="Gene3D" id="3.40.50.150">
    <property type="entry name" value="Vaccinia Virus protein VP39"/>
    <property type="match status" value="1"/>
</dbReference>
<proteinExistence type="inferred from homology"/>
<organism evidence="10 11">
    <name type="scientific">Eiseniibacteriota bacterium</name>
    <dbReference type="NCBI Taxonomy" id="2212470"/>
    <lineage>
        <taxon>Bacteria</taxon>
        <taxon>Candidatus Eiseniibacteriota</taxon>
    </lineage>
</organism>
<evidence type="ECO:0000313" key="10">
    <source>
        <dbReference type="EMBL" id="MBI5168151.1"/>
    </source>
</evidence>
<keyword evidence="1" id="KW-0808">Transferase</keyword>
<evidence type="ECO:0000313" key="11">
    <source>
        <dbReference type="Proteomes" id="UP000696931"/>
    </source>
</evidence>
<dbReference type="Proteomes" id="UP000696931">
    <property type="component" value="Unassembled WGS sequence"/>
</dbReference>
<accession>A0A933S901</accession>
<evidence type="ECO:0000256" key="3">
    <source>
        <dbReference type="ARBA" id="ARBA00034487"/>
    </source>
</evidence>
<evidence type="ECO:0000256" key="8">
    <source>
        <dbReference type="ARBA" id="ARBA00048428"/>
    </source>
</evidence>
<protein>
    <recommendedName>
        <fullName evidence="5">Arsenite methyltransferase</fullName>
        <ecNumber evidence="4">2.1.1.137</ecNumber>
    </recommendedName>
</protein>
<feature type="domain" description="Methyltransferase" evidence="9">
    <location>
        <begin position="102"/>
        <end position="248"/>
    </location>
</feature>
<dbReference type="Pfam" id="PF13847">
    <property type="entry name" value="Methyltransf_31"/>
    <property type="match status" value="1"/>
</dbReference>
<comment type="catalytic activity">
    <reaction evidence="7">
        <text>arsenic triglutathione + 2 [thioredoxin]-dithiol + 2 S-adenosyl-L-methionine + H2O = dimethylarsinous acid + 2 [thioredoxin]-disulfide + 3 glutathione + 2 S-adenosyl-L-homocysteine + 2 H(+)</text>
        <dbReference type="Rhea" id="RHEA:69464"/>
        <dbReference type="Rhea" id="RHEA-COMP:10698"/>
        <dbReference type="Rhea" id="RHEA-COMP:10700"/>
        <dbReference type="ChEBI" id="CHEBI:15377"/>
        <dbReference type="ChEBI" id="CHEBI:15378"/>
        <dbReference type="ChEBI" id="CHEBI:23808"/>
        <dbReference type="ChEBI" id="CHEBI:29950"/>
        <dbReference type="ChEBI" id="CHEBI:50058"/>
        <dbReference type="ChEBI" id="CHEBI:57856"/>
        <dbReference type="ChEBI" id="CHEBI:57925"/>
        <dbReference type="ChEBI" id="CHEBI:59789"/>
        <dbReference type="ChEBI" id="CHEBI:183640"/>
        <dbReference type="EC" id="2.1.1.137"/>
    </reaction>
</comment>
<evidence type="ECO:0000256" key="6">
    <source>
        <dbReference type="ARBA" id="ARBA00047941"/>
    </source>
</evidence>
<comment type="similarity">
    <text evidence="3">Belongs to the methyltransferase superfamily. Arsenite methyltransferase family.</text>
</comment>
<evidence type="ECO:0000256" key="2">
    <source>
        <dbReference type="ARBA" id="ARBA00022691"/>
    </source>
</evidence>
<comment type="caution">
    <text evidence="10">The sequence shown here is derived from an EMBL/GenBank/DDBJ whole genome shotgun (WGS) entry which is preliminary data.</text>
</comment>
<dbReference type="SUPFAM" id="SSF53335">
    <property type="entry name" value="S-adenosyl-L-methionine-dependent methyltransferases"/>
    <property type="match status" value="1"/>
</dbReference>
<evidence type="ECO:0000256" key="7">
    <source>
        <dbReference type="ARBA" id="ARBA00047943"/>
    </source>
</evidence>
<dbReference type="NCBIfam" id="NF008823">
    <property type="entry name" value="PRK11873.1"/>
    <property type="match status" value="1"/>
</dbReference>
<evidence type="ECO:0000256" key="5">
    <source>
        <dbReference type="ARBA" id="ARBA00034545"/>
    </source>
</evidence>
<comment type="catalytic activity">
    <reaction evidence="6">
        <text>arsenic triglutathione + [thioredoxin]-dithiol + S-adenosyl-L-methionine + 2 H2O = methylarsonous acid + [thioredoxin]-disulfide + 3 glutathione + S-adenosyl-L-homocysteine + H(+)</text>
        <dbReference type="Rhea" id="RHEA:69460"/>
        <dbReference type="Rhea" id="RHEA-COMP:10698"/>
        <dbReference type="Rhea" id="RHEA-COMP:10700"/>
        <dbReference type="ChEBI" id="CHEBI:15377"/>
        <dbReference type="ChEBI" id="CHEBI:15378"/>
        <dbReference type="ChEBI" id="CHEBI:17826"/>
        <dbReference type="ChEBI" id="CHEBI:29950"/>
        <dbReference type="ChEBI" id="CHEBI:50058"/>
        <dbReference type="ChEBI" id="CHEBI:57856"/>
        <dbReference type="ChEBI" id="CHEBI:57925"/>
        <dbReference type="ChEBI" id="CHEBI:59789"/>
        <dbReference type="ChEBI" id="CHEBI:183640"/>
        <dbReference type="EC" id="2.1.1.137"/>
    </reaction>
</comment>
<dbReference type="InterPro" id="IPR029063">
    <property type="entry name" value="SAM-dependent_MTases_sf"/>
</dbReference>
<dbReference type="AlphaFoldDB" id="A0A933S901"/>
<evidence type="ECO:0000256" key="1">
    <source>
        <dbReference type="ARBA" id="ARBA00022679"/>
    </source>
</evidence>
<dbReference type="PANTHER" id="PTHR43675:SF8">
    <property type="entry name" value="ARSENITE METHYLTRANSFERASE"/>
    <property type="match status" value="1"/>
</dbReference>